<reference evidence="8" key="1">
    <citation type="journal article" date="2024" name="IScience">
        <title>Strigolactones Initiate the Formation of Haustorium-like Structures in Castilleja.</title>
        <authorList>
            <person name="Buerger M."/>
            <person name="Peterson D."/>
            <person name="Chory J."/>
        </authorList>
    </citation>
    <scope>NUCLEOTIDE SEQUENCE [LARGE SCALE GENOMIC DNA]</scope>
</reference>
<dbReference type="AlphaFoldDB" id="A0ABD3EEJ9"/>
<name>A0ABD3EEJ9_9LAMI</name>
<dbReference type="Pfam" id="PF00150">
    <property type="entry name" value="Cellulase"/>
    <property type="match status" value="1"/>
</dbReference>
<organism evidence="7 8">
    <name type="scientific">Castilleja foliolosa</name>
    <dbReference type="NCBI Taxonomy" id="1961234"/>
    <lineage>
        <taxon>Eukaryota</taxon>
        <taxon>Viridiplantae</taxon>
        <taxon>Streptophyta</taxon>
        <taxon>Embryophyta</taxon>
        <taxon>Tracheophyta</taxon>
        <taxon>Spermatophyta</taxon>
        <taxon>Magnoliopsida</taxon>
        <taxon>eudicotyledons</taxon>
        <taxon>Gunneridae</taxon>
        <taxon>Pentapetalae</taxon>
        <taxon>asterids</taxon>
        <taxon>lamiids</taxon>
        <taxon>Lamiales</taxon>
        <taxon>Orobanchaceae</taxon>
        <taxon>Pedicularideae</taxon>
        <taxon>Castillejinae</taxon>
        <taxon>Castilleja</taxon>
    </lineage>
</organism>
<evidence type="ECO:0000313" key="7">
    <source>
        <dbReference type="EMBL" id="KAL3652737.1"/>
    </source>
</evidence>
<evidence type="ECO:0000256" key="5">
    <source>
        <dbReference type="SAM" id="SignalP"/>
    </source>
</evidence>
<keyword evidence="8" id="KW-1185">Reference proteome</keyword>
<dbReference type="SUPFAM" id="SSF51445">
    <property type="entry name" value="(Trans)glycosidases"/>
    <property type="match status" value="1"/>
</dbReference>
<evidence type="ECO:0000313" key="8">
    <source>
        <dbReference type="Proteomes" id="UP001632038"/>
    </source>
</evidence>
<sequence length="549" mass="61358">MRDKNTIAIFFFIFLQISTFCNSVPLSTSSRWIINQSTGERVKLVCANWVAHLQPMIAEGLEKKPINYIVNQIAVNGFNCVRFTWATFMFTRPDYYSLTVSQSLDKYNLTAAKSGIAENNPGILNLKITEAHKAVVNELGKGNIMVVLDNHVSMPSWCCGSDDGNGFFGDPNFDPNEWLQGLAAVARTYKGNSAVVGMSLRNELRGNRQNEPDWYTYMQQGANTIHNENPDFLVIISGLSFATNLGFLRTKPLELNLNNKLVYEAHWYTFGTPVDKWTAQTNTFCASVIQTARNNYLFLTTGNYSFPLFLSEFGIDQRGGDEGQNRYITCLLAEVAGKDVDWALWTFQGSYILREGTVNLEEVYGVMDINWDRPRNPGYLDKLQLIRQINQESSPKNPTYYILFHPQSGQCVHTGKNNNVFLDNCKKASRWDQHQDGGPMKLAGSPGCLVATANGGPTSVSNDCSSKMKFVSSSSFHLAVENGDGSYLCLEKNGSDNAVVAKKCLCVGDDLVDLPTCADNPQVQWFKLVPINSHAMAKKHFRHRLLSNQ</sequence>
<feature type="signal peptide" evidence="5">
    <location>
        <begin position="1"/>
        <end position="23"/>
    </location>
</feature>
<dbReference type="GO" id="GO:0016798">
    <property type="term" value="F:hydrolase activity, acting on glycosyl bonds"/>
    <property type="evidence" value="ECO:0007669"/>
    <property type="project" value="UniProtKB-KW"/>
</dbReference>
<dbReference type="Proteomes" id="UP001632038">
    <property type="component" value="Unassembled WGS sequence"/>
</dbReference>
<comment type="similarity">
    <text evidence="1 4">Belongs to the glycosyl hydrolase 5 (cellulase A) family.</text>
</comment>
<gene>
    <name evidence="7" type="ORF">CASFOL_002418</name>
</gene>
<feature type="domain" description="Glycoside hydrolase family 5" evidence="6">
    <location>
        <begin position="65"/>
        <end position="347"/>
    </location>
</feature>
<protein>
    <recommendedName>
        <fullName evidence="6">Glycoside hydrolase family 5 domain-containing protein</fullName>
    </recommendedName>
</protein>
<dbReference type="InterPro" id="IPR017853">
    <property type="entry name" value="GH"/>
</dbReference>
<keyword evidence="3 4" id="KW-0326">Glycosidase</keyword>
<evidence type="ECO:0000256" key="3">
    <source>
        <dbReference type="ARBA" id="ARBA00023295"/>
    </source>
</evidence>
<comment type="caution">
    <text evidence="7">The sequence shown here is derived from an EMBL/GenBank/DDBJ whole genome shotgun (WGS) entry which is preliminary data.</text>
</comment>
<evidence type="ECO:0000256" key="2">
    <source>
        <dbReference type="ARBA" id="ARBA00022801"/>
    </source>
</evidence>
<keyword evidence="5" id="KW-0732">Signal</keyword>
<evidence type="ECO:0000259" key="6">
    <source>
        <dbReference type="Pfam" id="PF00150"/>
    </source>
</evidence>
<evidence type="ECO:0000256" key="1">
    <source>
        <dbReference type="ARBA" id="ARBA00005641"/>
    </source>
</evidence>
<evidence type="ECO:0000256" key="4">
    <source>
        <dbReference type="RuleBase" id="RU361153"/>
    </source>
</evidence>
<accession>A0ABD3EEJ9</accession>
<dbReference type="EMBL" id="JAVIJP010000005">
    <property type="protein sequence ID" value="KAL3652737.1"/>
    <property type="molecule type" value="Genomic_DNA"/>
</dbReference>
<dbReference type="Gene3D" id="3.20.20.80">
    <property type="entry name" value="Glycosidases"/>
    <property type="match status" value="1"/>
</dbReference>
<dbReference type="PANTHER" id="PTHR31263:SF68">
    <property type="entry name" value="GLYCOSIDE HYDROLASE FAMILY 5 DOMAIN-CONTAINING PROTEIN"/>
    <property type="match status" value="1"/>
</dbReference>
<dbReference type="InterPro" id="IPR001547">
    <property type="entry name" value="Glyco_hydro_5"/>
</dbReference>
<feature type="chain" id="PRO_5044819952" description="Glycoside hydrolase family 5 domain-containing protein" evidence="5">
    <location>
        <begin position="24"/>
        <end position="549"/>
    </location>
</feature>
<dbReference type="PANTHER" id="PTHR31263">
    <property type="entry name" value="CELLULASE FAMILY PROTEIN (AFU_ORTHOLOGUE AFUA_5G14560)"/>
    <property type="match status" value="1"/>
</dbReference>
<proteinExistence type="inferred from homology"/>
<keyword evidence="2 4" id="KW-0378">Hydrolase</keyword>